<feature type="binding site" evidence="7 8">
    <location>
        <position position="130"/>
    </location>
    <ligand>
        <name>substrate</name>
    </ligand>
</feature>
<dbReference type="GO" id="GO:0004733">
    <property type="term" value="F:pyridoxamine phosphate oxidase activity"/>
    <property type="evidence" value="ECO:0007669"/>
    <property type="project" value="UniProtKB-UniRule"/>
</dbReference>
<feature type="binding site" evidence="7 9">
    <location>
        <begin position="60"/>
        <end position="65"/>
    </location>
    <ligand>
        <name>FMN</name>
        <dbReference type="ChEBI" id="CHEBI:58210"/>
    </ligand>
</feature>
<keyword evidence="5 7" id="KW-0560">Oxidoreductase</keyword>
<evidence type="ECO:0000256" key="4">
    <source>
        <dbReference type="ARBA" id="ARBA00022643"/>
    </source>
</evidence>
<evidence type="ECO:0000313" key="13">
    <source>
        <dbReference type="Proteomes" id="UP000315010"/>
    </source>
</evidence>
<feature type="domain" description="Pyridoxamine 5'-phosphate oxidase N-terminal" evidence="10">
    <location>
        <begin position="33"/>
        <end position="158"/>
    </location>
</feature>
<evidence type="ECO:0000256" key="3">
    <source>
        <dbReference type="ARBA" id="ARBA00022630"/>
    </source>
</evidence>
<dbReference type="OrthoDB" id="9780392at2"/>
<proteinExistence type="inferred from homology"/>
<gene>
    <name evidence="7 12" type="primary">pdxH</name>
    <name evidence="12" type="ORF">CA13_41870</name>
</gene>
<feature type="binding site" evidence="7 9">
    <location>
        <position position="194"/>
    </location>
    <ligand>
        <name>FMN</name>
        <dbReference type="ChEBI" id="CHEBI:58210"/>
    </ligand>
</feature>
<protein>
    <recommendedName>
        <fullName evidence="7">Pyridoxine/pyridoxamine 5'-phosphate oxidase</fullName>
        <ecNumber evidence="7">1.4.3.5</ecNumber>
    </recommendedName>
    <alternativeName>
        <fullName evidence="7">PNP/PMP oxidase</fullName>
        <shortName evidence="7">PNPOx</shortName>
    </alternativeName>
    <alternativeName>
        <fullName evidence="7">Pyridoxal 5'-phosphate synthase</fullName>
    </alternativeName>
</protein>
<keyword evidence="4 7" id="KW-0288">FMN</keyword>
<reference evidence="12 13" key="1">
    <citation type="submission" date="2019-02" db="EMBL/GenBank/DDBJ databases">
        <title>Deep-cultivation of Planctomycetes and their phenomic and genomic characterization uncovers novel biology.</title>
        <authorList>
            <person name="Wiegand S."/>
            <person name="Jogler M."/>
            <person name="Boedeker C."/>
            <person name="Pinto D."/>
            <person name="Vollmers J."/>
            <person name="Rivas-Marin E."/>
            <person name="Kohn T."/>
            <person name="Peeters S.H."/>
            <person name="Heuer A."/>
            <person name="Rast P."/>
            <person name="Oberbeckmann S."/>
            <person name="Bunk B."/>
            <person name="Jeske O."/>
            <person name="Meyerdierks A."/>
            <person name="Storesund J.E."/>
            <person name="Kallscheuer N."/>
            <person name="Luecker S."/>
            <person name="Lage O.M."/>
            <person name="Pohl T."/>
            <person name="Merkel B.J."/>
            <person name="Hornburger P."/>
            <person name="Mueller R.-W."/>
            <person name="Bruemmer F."/>
            <person name="Labrenz M."/>
            <person name="Spormann A.M."/>
            <person name="Op Den Camp H."/>
            <person name="Overmann J."/>
            <person name="Amann R."/>
            <person name="Jetten M.S.M."/>
            <person name="Mascher T."/>
            <person name="Medema M.H."/>
            <person name="Devos D.P."/>
            <person name="Kaster A.-K."/>
            <person name="Ovreas L."/>
            <person name="Rohde M."/>
            <person name="Galperin M.Y."/>
            <person name="Jogler C."/>
        </authorList>
    </citation>
    <scope>NUCLEOTIDE SEQUENCE [LARGE SCALE GENOMIC DNA]</scope>
    <source>
        <strain evidence="12 13">CA13</strain>
    </source>
</reference>
<dbReference type="PANTHER" id="PTHR10851">
    <property type="entry name" value="PYRIDOXINE-5-PHOSPHATE OXIDASE"/>
    <property type="match status" value="1"/>
</dbReference>
<feature type="binding site" evidence="7 8">
    <location>
        <position position="65"/>
    </location>
    <ligand>
        <name>substrate</name>
    </ligand>
</feature>
<dbReference type="Pfam" id="PF10590">
    <property type="entry name" value="PNP_phzG_C"/>
    <property type="match status" value="1"/>
</dbReference>
<comment type="caution">
    <text evidence="12">The sequence shown here is derived from an EMBL/GenBank/DDBJ whole genome shotgun (WGS) entry which is preliminary data.</text>
</comment>
<dbReference type="RefSeq" id="WP_146399406.1">
    <property type="nucleotide sequence ID" value="NZ_SJPJ01000001.1"/>
</dbReference>
<dbReference type="PANTHER" id="PTHR10851:SF0">
    <property type="entry name" value="PYRIDOXINE-5'-PHOSPHATE OXIDASE"/>
    <property type="match status" value="1"/>
</dbReference>
<comment type="cofactor">
    <cofactor evidence="7 9">
        <name>FMN</name>
        <dbReference type="ChEBI" id="CHEBI:58210"/>
    </cofactor>
    <text evidence="7 9">Binds 1 FMN per subunit.</text>
</comment>
<feature type="binding site" evidence="7 8">
    <location>
        <begin position="190"/>
        <end position="192"/>
    </location>
    <ligand>
        <name>substrate</name>
    </ligand>
</feature>
<dbReference type="Gene3D" id="2.30.110.10">
    <property type="entry name" value="Electron Transport, Fmn-binding Protein, Chain A"/>
    <property type="match status" value="1"/>
</dbReference>
<evidence type="ECO:0000256" key="9">
    <source>
        <dbReference type="PIRSR" id="PIRSR000190-2"/>
    </source>
</evidence>
<evidence type="ECO:0000256" key="8">
    <source>
        <dbReference type="PIRSR" id="PIRSR000190-1"/>
    </source>
</evidence>
<dbReference type="SUPFAM" id="SSF50475">
    <property type="entry name" value="FMN-binding split barrel"/>
    <property type="match status" value="1"/>
</dbReference>
<evidence type="ECO:0000256" key="1">
    <source>
        <dbReference type="ARBA" id="ARBA00007301"/>
    </source>
</evidence>
<name>A0A5C5Z644_9BACT</name>
<feature type="binding site" evidence="7 9">
    <location>
        <position position="104"/>
    </location>
    <ligand>
        <name>FMN</name>
        <dbReference type="ChEBI" id="CHEBI:58210"/>
    </ligand>
</feature>
<feature type="binding site" evidence="8">
    <location>
        <begin position="7"/>
        <end position="10"/>
    </location>
    <ligand>
        <name>substrate</name>
    </ligand>
</feature>
<dbReference type="EC" id="1.4.3.5" evidence="7"/>
<feature type="binding site" evidence="7 9">
    <location>
        <begin position="139"/>
        <end position="140"/>
    </location>
    <ligand>
        <name>FMN</name>
        <dbReference type="ChEBI" id="CHEBI:58210"/>
    </ligand>
</feature>
<keyword evidence="13" id="KW-1185">Reference proteome</keyword>
<dbReference type="InterPro" id="IPR019576">
    <property type="entry name" value="Pyridoxamine_oxidase_dimer_C"/>
</dbReference>
<dbReference type="InterPro" id="IPR012349">
    <property type="entry name" value="Split_barrel_FMN-bd"/>
</dbReference>
<evidence type="ECO:0000259" key="11">
    <source>
        <dbReference type="Pfam" id="PF10590"/>
    </source>
</evidence>
<dbReference type="InterPro" id="IPR011576">
    <property type="entry name" value="Pyridox_Oxase_N"/>
</dbReference>
<feature type="domain" description="Pyridoxine 5'-phosphate oxidase dimerisation C-terminal" evidence="11">
    <location>
        <begin position="171"/>
        <end position="214"/>
    </location>
</feature>
<dbReference type="Proteomes" id="UP000315010">
    <property type="component" value="Unassembled WGS sequence"/>
</dbReference>
<evidence type="ECO:0000256" key="2">
    <source>
        <dbReference type="ARBA" id="ARBA00011738"/>
    </source>
</evidence>
<evidence type="ECO:0000256" key="7">
    <source>
        <dbReference type="HAMAP-Rule" id="MF_01629"/>
    </source>
</evidence>
<keyword evidence="3 7" id="KW-0285">Flavoprotein</keyword>
<comment type="function">
    <text evidence="7">Catalyzes the oxidation of either pyridoxine 5'-phosphate (PNP) or pyridoxamine 5'-phosphate (PMP) into pyridoxal 5'-phosphate (PLP).</text>
</comment>
<dbReference type="NCBIfam" id="TIGR00558">
    <property type="entry name" value="pdxH"/>
    <property type="match status" value="1"/>
</dbReference>
<comment type="subunit">
    <text evidence="2 7">Homodimer.</text>
</comment>
<dbReference type="NCBIfam" id="NF004231">
    <property type="entry name" value="PRK05679.1"/>
    <property type="match status" value="1"/>
</dbReference>
<dbReference type="Pfam" id="PF01243">
    <property type="entry name" value="PNPOx_N"/>
    <property type="match status" value="1"/>
</dbReference>
<feature type="binding site" evidence="7 9">
    <location>
        <position position="184"/>
    </location>
    <ligand>
        <name>FMN</name>
        <dbReference type="ChEBI" id="CHEBI:58210"/>
    </ligand>
</feature>
<accession>A0A5C5Z644</accession>
<evidence type="ECO:0000259" key="10">
    <source>
        <dbReference type="Pfam" id="PF01243"/>
    </source>
</evidence>
<feature type="binding site" evidence="7 9">
    <location>
        <position position="81"/>
    </location>
    <ligand>
        <name>FMN</name>
        <dbReference type="ChEBI" id="CHEBI:58210"/>
    </ligand>
</feature>
<evidence type="ECO:0000256" key="6">
    <source>
        <dbReference type="ARBA" id="ARBA00023096"/>
    </source>
</evidence>
<sequence>MDLASLRQEYSREALDLDSTNADPLRQFEHWFAQAMQAELLEPNAMTLATVDATGRPSARTVLLKMFDERGLVFYTNYNSRKAQQIEQNPNVTLLFQWLPLQRQVEINGTASKVSTAESMKYFMVRPRGSQLGAWISQQSSIISNRKILEMKLQELKAKFAGGEIPLPDFWGGYRIRPHRFEFWQGGERRLHDRIEYTSQNDDGDTWTRQRLSP</sequence>
<keyword evidence="6 7" id="KW-0664">Pyridoxine biosynthesis</keyword>
<dbReference type="HAMAP" id="MF_01629">
    <property type="entry name" value="PdxH"/>
    <property type="match status" value="1"/>
</dbReference>
<feature type="binding site" evidence="7 8">
    <location>
        <position position="122"/>
    </location>
    <ligand>
        <name>substrate</name>
    </ligand>
</feature>
<dbReference type="PIRSF" id="PIRSF000190">
    <property type="entry name" value="Pyd_amn-ph_oxd"/>
    <property type="match status" value="1"/>
</dbReference>
<comment type="similarity">
    <text evidence="1 7">Belongs to the pyridoxamine 5'-phosphate oxidase family.</text>
</comment>
<dbReference type="FunFam" id="2.30.110.10:FF:000020">
    <property type="entry name" value="PNPO isoform 11"/>
    <property type="match status" value="1"/>
</dbReference>
<dbReference type="EMBL" id="SJPJ01000001">
    <property type="protein sequence ID" value="TWT82724.1"/>
    <property type="molecule type" value="Genomic_DNA"/>
</dbReference>
<comment type="pathway">
    <text evidence="7">Cofactor metabolism; pyridoxal 5'-phosphate salvage; pyridoxal 5'-phosphate from pyridoxamine 5'-phosphate: step 1/1.</text>
</comment>
<dbReference type="InterPro" id="IPR019740">
    <property type="entry name" value="Pyridox_Oxase_CS"/>
</dbReference>
<dbReference type="InterPro" id="IPR000659">
    <property type="entry name" value="Pyridox_Oxase"/>
</dbReference>
<dbReference type="GO" id="GO:0008615">
    <property type="term" value="P:pyridoxine biosynthetic process"/>
    <property type="evidence" value="ECO:0007669"/>
    <property type="project" value="UniProtKB-UniRule"/>
</dbReference>
<feature type="binding site" evidence="7 8">
    <location>
        <position position="126"/>
    </location>
    <ligand>
        <name>substrate</name>
    </ligand>
</feature>
<dbReference type="GO" id="GO:0010181">
    <property type="term" value="F:FMN binding"/>
    <property type="evidence" value="ECO:0007669"/>
    <property type="project" value="UniProtKB-UniRule"/>
</dbReference>
<dbReference type="UniPathway" id="UPA01068">
    <property type="reaction ID" value="UER00304"/>
</dbReference>
<dbReference type="PROSITE" id="PS01064">
    <property type="entry name" value="PYRIDOX_OXIDASE"/>
    <property type="match status" value="1"/>
</dbReference>
<feature type="binding site" evidence="7 9">
    <location>
        <position position="82"/>
    </location>
    <ligand>
        <name>FMN</name>
        <dbReference type="ChEBI" id="CHEBI:58210"/>
    </ligand>
</feature>
<comment type="catalytic activity">
    <reaction evidence="7">
        <text>pyridoxamine 5'-phosphate + O2 + H2O = pyridoxal 5'-phosphate + H2O2 + NH4(+)</text>
        <dbReference type="Rhea" id="RHEA:15817"/>
        <dbReference type="ChEBI" id="CHEBI:15377"/>
        <dbReference type="ChEBI" id="CHEBI:15379"/>
        <dbReference type="ChEBI" id="CHEBI:16240"/>
        <dbReference type="ChEBI" id="CHEBI:28938"/>
        <dbReference type="ChEBI" id="CHEBI:58451"/>
        <dbReference type="ChEBI" id="CHEBI:597326"/>
        <dbReference type="EC" id="1.4.3.5"/>
    </reaction>
</comment>
<comment type="catalytic activity">
    <reaction evidence="7">
        <text>pyridoxine 5'-phosphate + O2 = pyridoxal 5'-phosphate + H2O2</text>
        <dbReference type="Rhea" id="RHEA:15149"/>
        <dbReference type="ChEBI" id="CHEBI:15379"/>
        <dbReference type="ChEBI" id="CHEBI:16240"/>
        <dbReference type="ChEBI" id="CHEBI:58589"/>
        <dbReference type="ChEBI" id="CHEBI:597326"/>
        <dbReference type="EC" id="1.4.3.5"/>
    </reaction>
</comment>
<evidence type="ECO:0000313" key="12">
    <source>
        <dbReference type="EMBL" id="TWT82724.1"/>
    </source>
</evidence>
<feature type="binding site" evidence="7 9">
    <location>
        <begin position="75"/>
        <end position="76"/>
    </location>
    <ligand>
        <name>FMN</name>
        <dbReference type="ChEBI" id="CHEBI:58210"/>
    </ligand>
</feature>
<dbReference type="AlphaFoldDB" id="A0A5C5Z644"/>
<comment type="pathway">
    <text evidence="7">Cofactor metabolism; pyridoxal 5'-phosphate salvage; pyridoxal 5'-phosphate from pyridoxine 5'-phosphate: step 1/1.</text>
</comment>
<evidence type="ECO:0000256" key="5">
    <source>
        <dbReference type="ARBA" id="ARBA00023002"/>
    </source>
</evidence>
<organism evidence="12 13">
    <name type="scientific">Novipirellula herctigrandis</name>
    <dbReference type="NCBI Taxonomy" id="2527986"/>
    <lineage>
        <taxon>Bacteria</taxon>
        <taxon>Pseudomonadati</taxon>
        <taxon>Planctomycetota</taxon>
        <taxon>Planctomycetia</taxon>
        <taxon>Pirellulales</taxon>
        <taxon>Pirellulaceae</taxon>
        <taxon>Novipirellula</taxon>
    </lineage>
</organism>